<comment type="catalytic activity">
    <reaction evidence="10 11 14">
        <text>IMP + NAD(+) + H2O = XMP + NADH + H(+)</text>
        <dbReference type="Rhea" id="RHEA:11708"/>
        <dbReference type="ChEBI" id="CHEBI:15377"/>
        <dbReference type="ChEBI" id="CHEBI:15378"/>
        <dbReference type="ChEBI" id="CHEBI:57464"/>
        <dbReference type="ChEBI" id="CHEBI:57540"/>
        <dbReference type="ChEBI" id="CHEBI:57945"/>
        <dbReference type="ChEBI" id="CHEBI:58053"/>
        <dbReference type="EC" id="1.1.1.205"/>
    </reaction>
</comment>
<keyword evidence="17" id="KW-1185">Reference proteome</keyword>
<evidence type="ECO:0000313" key="17">
    <source>
        <dbReference type="Proteomes" id="UP001241603"/>
    </source>
</evidence>
<evidence type="ECO:0000256" key="8">
    <source>
        <dbReference type="ARBA" id="ARBA00023027"/>
    </source>
</evidence>
<evidence type="ECO:0000313" key="16">
    <source>
        <dbReference type="EMBL" id="MDQ0436469.1"/>
    </source>
</evidence>
<comment type="caution">
    <text evidence="16">The sequence shown here is derived from an EMBL/GenBank/DDBJ whole genome shotgun (WGS) entry which is preliminary data.</text>
</comment>
<evidence type="ECO:0000256" key="2">
    <source>
        <dbReference type="ARBA" id="ARBA00005502"/>
    </source>
</evidence>
<keyword evidence="8 11" id="KW-0520">NAD</keyword>
<keyword evidence="7 11" id="KW-0560">Oxidoreductase</keyword>
<keyword evidence="5 11" id="KW-0658">Purine biosynthesis</keyword>
<comment type="caution">
    <text evidence="11">Lacks conserved residue(s) required for the propagation of feature annotation.</text>
</comment>
<name>A0ABU0H4M8_9HYPH</name>
<feature type="binding site" description="in other chain" evidence="11">
    <location>
        <position position="307"/>
    </location>
    <ligand>
        <name>K(+)</name>
        <dbReference type="ChEBI" id="CHEBI:29103"/>
        <note>ligand shared between two tetrameric partners</note>
    </ligand>
</feature>
<dbReference type="EMBL" id="JAUSVO010000001">
    <property type="protein sequence ID" value="MDQ0436469.1"/>
    <property type="molecule type" value="Genomic_DNA"/>
</dbReference>
<feature type="binding site" evidence="11">
    <location>
        <begin position="368"/>
        <end position="369"/>
    </location>
    <ligand>
        <name>IMP</name>
        <dbReference type="ChEBI" id="CHEBI:58053"/>
    </ligand>
</feature>
<dbReference type="HAMAP" id="MF_01964">
    <property type="entry name" value="IMPDH"/>
    <property type="match status" value="1"/>
</dbReference>
<reference evidence="16 17" key="1">
    <citation type="submission" date="2023-07" db="EMBL/GenBank/DDBJ databases">
        <title>Genomic Encyclopedia of Type Strains, Phase IV (KMG-IV): sequencing the most valuable type-strain genomes for metagenomic binning, comparative biology and taxonomic classification.</title>
        <authorList>
            <person name="Goeker M."/>
        </authorList>
    </citation>
    <scope>NUCLEOTIDE SEQUENCE [LARGE SCALE GENOMIC DNA]</scope>
    <source>
        <strain evidence="16 17">B6-8</strain>
    </source>
</reference>
<dbReference type="PROSITE" id="PS00487">
    <property type="entry name" value="IMP_DH_GMP_RED"/>
    <property type="match status" value="1"/>
</dbReference>
<evidence type="ECO:0000256" key="11">
    <source>
        <dbReference type="HAMAP-Rule" id="MF_01964"/>
    </source>
</evidence>
<feature type="binding site" description="in other chain" evidence="11">
    <location>
        <position position="309"/>
    </location>
    <ligand>
        <name>K(+)</name>
        <dbReference type="ChEBI" id="CHEBI:29103"/>
        <note>ligand shared between two tetrameric partners</note>
    </ligand>
</feature>
<dbReference type="InterPro" id="IPR046342">
    <property type="entry name" value="CBS_dom_sf"/>
</dbReference>
<evidence type="ECO:0000256" key="10">
    <source>
        <dbReference type="ARBA" id="ARBA00048028"/>
    </source>
</evidence>
<comment type="similarity">
    <text evidence="2 11 13">Belongs to the IMPDH/GMPR family.</text>
</comment>
<keyword evidence="4 11" id="KW-0332">GMP biosynthesis</keyword>
<dbReference type="GO" id="GO:0003938">
    <property type="term" value="F:IMP dehydrogenase activity"/>
    <property type="evidence" value="ECO:0007669"/>
    <property type="project" value="UniProtKB-EC"/>
</dbReference>
<accession>A0ABU0H4M8</accession>
<dbReference type="PANTHER" id="PTHR11911:SF111">
    <property type="entry name" value="INOSINE-5'-MONOPHOSPHATE DEHYDROGENASE"/>
    <property type="match status" value="1"/>
</dbReference>
<dbReference type="InterPro" id="IPR013785">
    <property type="entry name" value="Aldolase_TIM"/>
</dbReference>
<comment type="subunit">
    <text evidence="11">Homotetramer.</text>
</comment>
<comment type="pathway">
    <text evidence="11 14">Purine metabolism; XMP biosynthesis via de novo pathway; XMP from IMP: step 1/1.</text>
</comment>
<feature type="active site" description="Proton acceptor" evidence="11">
    <location>
        <position position="408"/>
    </location>
</feature>
<dbReference type="PANTHER" id="PTHR11911">
    <property type="entry name" value="INOSINE-5-MONOPHOSPHATE DEHYDROGENASE RELATED"/>
    <property type="match status" value="1"/>
</dbReference>
<dbReference type="InterPro" id="IPR000644">
    <property type="entry name" value="CBS_dom"/>
</dbReference>
<feature type="binding site" evidence="11">
    <location>
        <begin position="392"/>
        <end position="396"/>
    </location>
    <ligand>
        <name>IMP</name>
        <dbReference type="ChEBI" id="CHEBI:58053"/>
    </ligand>
</feature>
<dbReference type="InterPro" id="IPR001093">
    <property type="entry name" value="IMP_DH_GMPRt"/>
</dbReference>
<dbReference type="Gene3D" id="3.20.20.70">
    <property type="entry name" value="Aldolase class I"/>
    <property type="match status" value="1"/>
</dbReference>
<dbReference type="PIRSF" id="PIRSF000130">
    <property type="entry name" value="IMPDH"/>
    <property type="match status" value="1"/>
</dbReference>
<keyword evidence="9 12" id="KW-0129">CBS domain</keyword>
<feature type="binding site" evidence="11">
    <location>
        <position position="255"/>
    </location>
    <ligand>
        <name>NAD(+)</name>
        <dbReference type="ChEBI" id="CHEBI:57540"/>
    </ligand>
</feature>
<feature type="binding site" evidence="11">
    <location>
        <position position="423"/>
    </location>
    <ligand>
        <name>IMP</name>
        <dbReference type="ChEBI" id="CHEBI:58053"/>
    </ligand>
</feature>
<dbReference type="SMART" id="SM01240">
    <property type="entry name" value="IMPDH"/>
    <property type="match status" value="1"/>
</dbReference>
<evidence type="ECO:0000256" key="14">
    <source>
        <dbReference type="RuleBase" id="RU003928"/>
    </source>
</evidence>
<feature type="binding site" evidence="11">
    <location>
        <begin position="305"/>
        <end position="307"/>
    </location>
    <ligand>
        <name>NAD(+)</name>
        <dbReference type="ChEBI" id="CHEBI:57540"/>
    </ligand>
</feature>
<dbReference type="Pfam" id="PF00571">
    <property type="entry name" value="CBS"/>
    <property type="match status" value="2"/>
</dbReference>
<feature type="binding site" evidence="11">
    <location>
        <position position="479"/>
    </location>
    <ligand>
        <name>K(+)</name>
        <dbReference type="ChEBI" id="CHEBI:29103"/>
        <note>ligand shared between two tetrameric partners</note>
    </ligand>
</feature>
<evidence type="ECO:0000256" key="6">
    <source>
        <dbReference type="ARBA" id="ARBA00022958"/>
    </source>
</evidence>
<evidence type="ECO:0000256" key="5">
    <source>
        <dbReference type="ARBA" id="ARBA00022755"/>
    </source>
</evidence>
<dbReference type="Proteomes" id="UP001241603">
    <property type="component" value="Unassembled WGS sequence"/>
</dbReference>
<feature type="domain" description="CBS" evidence="15">
    <location>
        <begin position="98"/>
        <end position="157"/>
    </location>
</feature>
<dbReference type="RefSeq" id="WP_266347380.1">
    <property type="nucleotide sequence ID" value="NZ_JAPKNG010000001.1"/>
</dbReference>
<feature type="domain" description="CBS" evidence="15">
    <location>
        <begin position="161"/>
        <end position="221"/>
    </location>
</feature>
<keyword evidence="3 11" id="KW-0479">Metal-binding</keyword>
<comment type="function">
    <text evidence="11">Catalyzes the conversion of inosine 5'-phosphate (IMP) to xanthosine 5'-phosphate (XMP), the first committed and rate-limiting step in the de novo synthesis of guanine nucleotides, and therefore plays an important role in the regulation of cell growth.</text>
</comment>
<evidence type="ECO:0000259" key="15">
    <source>
        <dbReference type="PROSITE" id="PS51371"/>
    </source>
</evidence>
<dbReference type="Pfam" id="PF00478">
    <property type="entry name" value="IMPDH"/>
    <property type="match status" value="1"/>
</dbReference>
<protein>
    <recommendedName>
        <fullName evidence="11 14">Inosine-5'-monophosphate dehydrogenase</fullName>
        <shortName evidence="11">IMP dehydrogenase</shortName>
        <shortName evidence="11">IMPD</shortName>
        <shortName evidence="11">IMPDH</shortName>
        <ecNumber evidence="11 14">1.1.1.205</ecNumber>
    </recommendedName>
</protein>
<comment type="activity regulation">
    <text evidence="11">Mycophenolic acid (MPA) is a non-competitive inhibitor that prevents formation of the closed enzyme conformation by binding to the same site as the amobile flap. In contrast, mizoribine monophosphate (MZP) is a competitive inhibitor that induces the closed conformation. MPA is a potent inhibitor of mammalian IMPDHs but a poor inhibitor of the bacterial enzymes. MZP is a more potent inhibitor of bacterial IMPDH.</text>
</comment>
<evidence type="ECO:0000256" key="7">
    <source>
        <dbReference type="ARBA" id="ARBA00023002"/>
    </source>
</evidence>
<gene>
    <name evidence="11" type="primary">guaB</name>
    <name evidence="16" type="ORF">QO014_000839</name>
</gene>
<evidence type="ECO:0000256" key="12">
    <source>
        <dbReference type="PROSITE-ProRule" id="PRU00703"/>
    </source>
</evidence>
<dbReference type="EC" id="1.1.1.205" evidence="11 14"/>
<dbReference type="CDD" id="cd04601">
    <property type="entry name" value="CBS_pair_IMPDH"/>
    <property type="match status" value="1"/>
</dbReference>
<evidence type="ECO:0000256" key="13">
    <source>
        <dbReference type="RuleBase" id="RU003927"/>
    </source>
</evidence>
<dbReference type="SMART" id="SM00116">
    <property type="entry name" value="CBS"/>
    <property type="match status" value="2"/>
</dbReference>
<organism evidence="16 17">
    <name type="scientific">Kaistia dalseonensis</name>
    <dbReference type="NCBI Taxonomy" id="410840"/>
    <lineage>
        <taxon>Bacteria</taxon>
        <taxon>Pseudomonadati</taxon>
        <taxon>Pseudomonadota</taxon>
        <taxon>Alphaproteobacteria</taxon>
        <taxon>Hyphomicrobiales</taxon>
        <taxon>Kaistiaceae</taxon>
        <taxon>Kaistia</taxon>
    </lineage>
</organism>
<dbReference type="InterPro" id="IPR005990">
    <property type="entry name" value="IMP_DH"/>
</dbReference>
<feature type="binding site" evidence="11">
    <location>
        <position position="310"/>
    </location>
    <ligand>
        <name>IMP</name>
        <dbReference type="ChEBI" id="CHEBI:58053"/>
    </ligand>
</feature>
<evidence type="ECO:0000256" key="1">
    <source>
        <dbReference type="ARBA" id="ARBA00001958"/>
    </source>
</evidence>
<keyword evidence="6 11" id="KW-0630">Potassium</keyword>
<comment type="cofactor">
    <cofactor evidence="1 11">
        <name>K(+)</name>
        <dbReference type="ChEBI" id="CHEBI:29103"/>
    </cofactor>
</comment>
<dbReference type="SUPFAM" id="SSF51412">
    <property type="entry name" value="Inosine monophosphate dehydrogenase (IMPDH)"/>
    <property type="match status" value="1"/>
</dbReference>
<evidence type="ECO:0000256" key="4">
    <source>
        <dbReference type="ARBA" id="ARBA00022749"/>
    </source>
</evidence>
<dbReference type="NCBIfam" id="TIGR01302">
    <property type="entry name" value="IMP_dehydrog"/>
    <property type="match status" value="1"/>
</dbReference>
<evidence type="ECO:0000256" key="3">
    <source>
        <dbReference type="ARBA" id="ARBA00022723"/>
    </source>
</evidence>
<dbReference type="InterPro" id="IPR015875">
    <property type="entry name" value="IMP_DH/GMP_Rdtase_CS"/>
</dbReference>
<proteinExistence type="inferred from homology"/>
<feature type="active site" description="Thioimidate intermediate" evidence="11">
    <location>
        <position position="312"/>
    </location>
</feature>
<dbReference type="PROSITE" id="PS51371">
    <property type="entry name" value="CBS"/>
    <property type="match status" value="2"/>
</dbReference>
<evidence type="ECO:0000256" key="9">
    <source>
        <dbReference type="ARBA" id="ARBA00023122"/>
    </source>
</evidence>
<dbReference type="SUPFAM" id="SSF54631">
    <property type="entry name" value="CBS-domain pair"/>
    <property type="match status" value="1"/>
</dbReference>
<feature type="binding site" evidence="11">
    <location>
        <position position="477"/>
    </location>
    <ligand>
        <name>K(+)</name>
        <dbReference type="ChEBI" id="CHEBI:29103"/>
        <note>ligand shared between two tetrameric partners</note>
    </ligand>
</feature>
<feature type="binding site" evidence="11">
    <location>
        <begin position="345"/>
        <end position="347"/>
    </location>
    <ligand>
        <name>IMP</name>
        <dbReference type="ChEBI" id="CHEBI:58053"/>
    </ligand>
</feature>
<feature type="binding site" evidence="11">
    <location>
        <position position="478"/>
    </location>
    <ligand>
        <name>K(+)</name>
        <dbReference type="ChEBI" id="CHEBI:29103"/>
        <note>ligand shared between two tetrameric partners</note>
    </ligand>
</feature>
<feature type="binding site" description="in other chain" evidence="11">
    <location>
        <position position="312"/>
    </location>
    <ligand>
        <name>K(+)</name>
        <dbReference type="ChEBI" id="CHEBI:29103"/>
        <note>ligand shared between two tetrameric partners</note>
    </ligand>
</feature>
<sequence length="496" mass="52875">MAQIIELSTGREALTFDDVLLQPGHSFVMPGEVDIRTRLTRQIELNIPIISSAMDTVTESRLAIAMAQAGGLGVIHRNLEPAEQAEEVRRVKKFESGMVVNPVTIGPEATLAEALTLMKTYRISGIPVVEGATSPGRLVGILTNRDVRFATNPNQKIYELMTRENLITVKETVSQDEAKRLLHSNRIEKLVVVDDQYRCVGLITVKDMEKSQLNPNAAKDEQGRLRVAAATTVGDNGIERTERLIDAGVDLIVVDTAHGHSQRVLDTVERVKKLSNRVQIIAGNVATADGTRALIDAGADAVKIGIGPGSICTTRVVAGVGVPQLTAIMEAVAVANDADVTVIADGGIKYSGDLAKALAAGASCAMIGSLLAGTEESPGEVYLHQGRSFKAYRGMGSVGAMARGSADRYFQAEVRDTLKLVPEGIEGQVPYKGPVSGVLHQLAGGLRAAMGYVGAEDLAAFRDRARFVRISSAGLRESHTHDVTITRESPNYPGIG</sequence>
<dbReference type="CDD" id="cd00381">
    <property type="entry name" value="IMPDH"/>
    <property type="match status" value="1"/>
</dbReference>